<proteinExistence type="predicted"/>
<keyword evidence="2" id="KW-1185">Reference proteome</keyword>
<evidence type="ECO:0008006" key="3">
    <source>
        <dbReference type="Google" id="ProtNLM"/>
    </source>
</evidence>
<organism evidence="1 2">
    <name type="scientific">Streptomyces cynarae</name>
    <dbReference type="NCBI Taxonomy" id="2981134"/>
    <lineage>
        <taxon>Bacteria</taxon>
        <taxon>Bacillati</taxon>
        <taxon>Actinomycetota</taxon>
        <taxon>Actinomycetes</taxon>
        <taxon>Kitasatosporales</taxon>
        <taxon>Streptomycetaceae</taxon>
        <taxon>Streptomyces</taxon>
    </lineage>
</organism>
<evidence type="ECO:0000313" key="2">
    <source>
        <dbReference type="Proteomes" id="UP001061298"/>
    </source>
</evidence>
<sequence>MGGVVPSLIEALEAREVAACGRADRLREQIAGISEELSQAEAELSWLSDHAGGRGRCAVRRPGAAADPVGDVEAAVAPLTDLAAMMLAAQASGTPR</sequence>
<evidence type="ECO:0000313" key="1">
    <source>
        <dbReference type="EMBL" id="UXY24296.1"/>
    </source>
</evidence>
<accession>A0ABY6EEV9</accession>
<dbReference type="EMBL" id="CP106793">
    <property type="protein sequence ID" value="UXY24296.1"/>
    <property type="molecule type" value="Genomic_DNA"/>
</dbReference>
<dbReference type="RefSeq" id="WP_263234550.1">
    <property type="nucleotide sequence ID" value="NZ_CP106793.1"/>
</dbReference>
<gene>
    <name evidence="1" type="ORF">N8I84_40775</name>
</gene>
<dbReference type="Proteomes" id="UP001061298">
    <property type="component" value="Chromosome"/>
</dbReference>
<protein>
    <recommendedName>
        <fullName evidence="3">MerR family transcriptional regulator</fullName>
    </recommendedName>
</protein>
<name>A0ABY6EEV9_9ACTN</name>
<reference evidence="1" key="1">
    <citation type="submission" date="2022-10" db="EMBL/GenBank/DDBJ databases">
        <authorList>
            <person name="Mo P."/>
        </authorList>
    </citation>
    <scope>NUCLEOTIDE SEQUENCE</scope>
    <source>
        <strain evidence="1">HUAS 13-4</strain>
    </source>
</reference>